<feature type="non-terminal residue" evidence="2">
    <location>
        <position position="1"/>
    </location>
</feature>
<gene>
    <name evidence="2" type="ORF">HAX54_001775</name>
</gene>
<dbReference type="Proteomes" id="UP000823775">
    <property type="component" value="Unassembled WGS sequence"/>
</dbReference>
<organism evidence="2 3">
    <name type="scientific">Datura stramonium</name>
    <name type="common">Jimsonweed</name>
    <name type="synonym">Common thornapple</name>
    <dbReference type="NCBI Taxonomy" id="4076"/>
    <lineage>
        <taxon>Eukaryota</taxon>
        <taxon>Viridiplantae</taxon>
        <taxon>Streptophyta</taxon>
        <taxon>Embryophyta</taxon>
        <taxon>Tracheophyta</taxon>
        <taxon>Spermatophyta</taxon>
        <taxon>Magnoliopsida</taxon>
        <taxon>eudicotyledons</taxon>
        <taxon>Gunneridae</taxon>
        <taxon>Pentapetalae</taxon>
        <taxon>asterids</taxon>
        <taxon>lamiids</taxon>
        <taxon>Solanales</taxon>
        <taxon>Solanaceae</taxon>
        <taxon>Solanoideae</taxon>
        <taxon>Datureae</taxon>
        <taxon>Datura</taxon>
    </lineage>
</organism>
<dbReference type="EMBL" id="JACEIK010001070">
    <property type="protein sequence ID" value="MCD7465697.1"/>
    <property type="molecule type" value="Genomic_DNA"/>
</dbReference>
<reference evidence="2 3" key="1">
    <citation type="journal article" date="2021" name="BMC Genomics">
        <title>Datura genome reveals duplications of psychoactive alkaloid biosynthetic genes and high mutation rate following tissue culture.</title>
        <authorList>
            <person name="Rajewski A."/>
            <person name="Carter-House D."/>
            <person name="Stajich J."/>
            <person name="Litt A."/>
        </authorList>
    </citation>
    <scope>NUCLEOTIDE SEQUENCE [LARGE SCALE GENOMIC DNA]</scope>
    <source>
        <strain evidence="2">AR-01</strain>
    </source>
</reference>
<feature type="region of interest" description="Disordered" evidence="1">
    <location>
        <begin position="22"/>
        <end position="53"/>
    </location>
</feature>
<proteinExistence type="predicted"/>
<name>A0ABS8T2V5_DATST</name>
<comment type="caution">
    <text evidence="2">The sequence shown here is derived from an EMBL/GenBank/DDBJ whole genome shotgun (WGS) entry which is preliminary data.</text>
</comment>
<keyword evidence="3" id="KW-1185">Reference proteome</keyword>
<protein>
    <submittedName>
        <fullName evidence="2">Uncharacterized protein</fullName>
    </submittedName>
</protein>
<accession>A0ABS8T2V5</accession>
<evidence type="ECO:0000256" key="1">
    <source>
        <dbReference type="SAM" id="MobiDB-lite"/>
    </source>
</evidence>
<sequence>IKIWNFVGSFRSEYFEEGKKGERVKGERGRGSSRGCLAKISGSPEKKKKERPGCAATVATGLAGMD</sequence>
<evidence type="ECO:0000313" key="2">
    <source>
        <dbReference type="EMBL" id="MCD7465697.1"/>
    </source>
</evidence>
<evidence type="ECO:0000313" key="3">
    <source>
        <dbReference type="Proteomes" id="UP000823775"/>
    </source>
</evidence>